<feature type="domain" description="Ig-like" evidence="2">
    <location>
        <begin position="57"/>
        <end position="155"/>
    </location>
</feature>
<keyword evidence="1" id="KW-0472">Membrane</keyword>
<dbReference type="InterPro" id="IPR036179">
    <property type="entry name" value="Ig-like_dom_sf"/>
</dbReference>
<dbReference type="InterPro" id="IPR003599">
    <property type="entry name" value="Ig_sub"/>
</dbReference>
<name>A0ABD1KQW8_9TELE</name>
<sequence>MSWNSTVGMVGMEMGVTELSWTVKELREWTVRSQCVISTEDGYECSKELPIIVYNMPDSLAVTSDPPGAMAEGKPYFLHCHIENIAPVQNLTVRWFKGSAQLIEDLQHQNSKVGPQNITSDLPVVPHLSDNEAHYRCEADLDLGPGGPTKLESVPFSITVYTGCAVEIIPPSLVVRYGESALATCRALAPSNGMGWNSTVGAVGMEVGVQEVNWTVKELREWSVEPQCFINPGNGVLCSKVLNVTVYSTPNSLRVTSDRHGPLAEGKNITLNCHIENIAPVQKLTVKWFKGDTEIMGDLSHQKRRMGPQNVSGDYTFFPNLSDNGTQYRCEAELDLGPGSPPKLTSDPFNINVYRGCPIVISPPTLVVKYGESASADCSTFVPHNGIGWNSTLEPVDAAKDINSVHWSVKELREWTVNPNCVIDTYDGQCEKELSVVVYSFPDIISTSASTSAMVEGRQYSLFCHIQNIAPAQNLTVRWFKGDTELKDKARPLSSEVEPQNVTSELVIEPVMSDNGGQYRCEAELALGPGSPPKLTSDPFNITVYTGCPVEIIPSSLVVRYGESALATCRALVPISEMGWNSTVGVVGMEMGVTELSWTVKELREWTVRSQCFISTEDGYECSKELPIIVYNTPDSLAVTSDPPGAMAEGKPYTLHCHIENIAPVQNLTVRWFKGRTQLMEHQQNSSQVGPQNITSDLQIIPVMSDNDAQYRCEAELNVGPGGPPELESDPFTITVYTDCPVEIIPPSLVVRYGESALATCRALAPSNGMGWESIVGGVVKDGGVQEVNWTVKELQEWTVELQCFINPRHDDQCVKGLNVTVYNTPNSLRVTSNRHGPLAEGKNITLICHIENIAPVQKLTVRWFRGDTKILENLSFGTSVGPQNITDSYTFSPNLSDNETQCRCEAELDLGPGSPPKLTSYPFNINVYRGCPIVISPPTLVVKYGESASADCSTFVPHNGIGWNSTLEPVDAVKDINSVHWSVKELREWTVKPLCFISTYDEQCSKALIVLAYTFPDTINVTTAAPGVMMAGNNYTLTCHIQNVAPAQNLTLRWFKGSVLVKEDHGPQDTSVGPRNLTFDLHITPETSDDGAQYRCEAELNFHSAVAKPPKLTSKHAISVAGDWKTPVIIVLIILCLLILCTLFALWYRRRRQGNYSVVQTDIPLANANGKA</sequence>
<evidence type="ECO:0000313" key="4">
    <source>
        <dbReference type="Proteomes" id="UP001591681"/>
    </source>
</evidence>
<feature type="domain" description="Ig-like" evidence="2">
    <location>
        <begin position="250"/>
        <end position="345"/>
    </location>
</feature>
<evidence type="ECO:0000256" key="1">
    <source>
        <dbReference type="SAM" id="Phobius"/>
    </source>
</evidence>
<dbReference type="Pfam" id="PF13895">
    <property type="entry name" value="Ig_2"/>
    <property type="match status" value="1"/>
</dbReference>
<dbReference type="InterPro" id="IPR003598">
    <property type="entry name" value="Ig_sub2"/>
</dbReference>
<evidence type="ECO:0000313" key="3">
    <source>
        <dbReference type="EMBL" id="KAL2101561.1"/>
    </source>
</evidence>
<gene>
    <name evidence="3" type="ORF">ACEWY4_003322</name>
</gene>
<reference evidence="3 4" key="1">
    <citation type="submission" date="2024-09" db="EMBL/GenBank/DDBJ databases">
        <title>A chromosome-level genome assembly of Gray's grenadier anchovy, Coilia grayii.</title>
        <authorList>
            <person name="Fu Z."/>
        </authorList>
    </citation>
    <scope>NUCLEOTIDE SEQUENCE [LARGE SCALE GENOMIC DNA]</scope>
    <source>
        <strain evidence="3">G4</strain>
        <tissue evidence="3">Muscle</tissue>
    </source>
</reference>
<dbReference type="Pfam" id="PF07654">
    <property type="entry name" value="C1-set"/>
    <property type="match status" value="1"/>
</dbReference>
<keyword evidence="1" id="KW-0812">Transmembrane</keyword>
<accession>A0ABD1KQW8</accession>
<protein>
    <recommendedName>
        <fullName evidence="2">Ig-like domain-containing protein</fullName>
    </recommendedName>
</protein>
<dbReference type="InterPro" id="IPR047012">
    <property type="entry name" value="ICAM_VCAM"/>
</dbReference>
<dbReference type="Proteomes" id="UP001591681">
    <property type="component" value="Unassembled WGS sequence"/>
</dbReference>
<feature type="transmembrane region" description="Helical" evidence="1">
    <location>
        <begin position="1129"/>
        <end position="1149"/>
    </location>
</feature>
<dbReference type="SMART" id="SM00408">
    <property type="entry name" value="IGc2"/>
    <property type="match status" value="3"/>
</dbReference>
<dbReference type="InterPro" id="IPR003597">
    <property type="entry name" value="Ig_C1-set"/>
</dbReference>
<dbReference type="PANTHER" id="PTHR13771">
    <property type="entry name" value="INTERCELLULAR ADHESION MOLECULE"/>
    <property type="match status" value="1"/>
</dbReference>
<dbReference type="SMART" id="SM00409">
    <property type="entry name" value="IG"/>
    <property type="match status" value="7"/>
</dbReference>
<dbReference type="SUPFAM" id="SSF48726">
    <property type="entry name" value="Immunoglobulin"/>
    <property type="match status" value="7"/>
</dbReference>
<keyword evidence="4" id="KW-1185">Reference proteome</keyword>
<feature type="domain" description="Ig-like" evidence="2">
    <location>
        <begin position="1017"/>
        <end position="1114"/>
    </location>
</feature>
<dbReference type="InterPro" id="IPR013783">
    <property type="entry name" value="Ig-like_fold"/>
</dbReference>
<feature type="domain" description="Ig-like" evidence="2">
    <location>
        <begin position="442"/>
        <end position="536"/>
    </location>
</feature>
<comment type="caution">
    <text evidence="3">The sequence shown here is derived from an EMBL/GenBank/DDBJ whole genome shotgun (WGS) entry which is preliminary data.</text>
</comment>
<dbReference type="PROSITE" id="PS50835">
    <property type="entry name" value="IG_LIKE"/>
    <property type="match status" value="6"/>
</dbReference>
<feature type="domain" description="Ig-like" evidence="2">
    <location>
        <begin position="634"/>
        <end position="716"/>
    </location>
</feature>
<keyword evidence="1" id="KW-1133">Transmembrane helix</keyword>
<dbReference type="AlphaFoldDB" id="A0ABD1KQW8"/>
<feature type="domain" description="Ig-like" evidence="2">
    <location>
        <begin position="826"/>
        <end position="920"/>
    </location>
</feature>
<dbReference type="InterPro" id="IPR007110">
    <property type="entry name" value="Ig-like_dom"/>
</dbReference>
<dbReference type="PANTHER" id="PTHR13771:SF9">
    <property type="entry name" value="INTERCELLULAR ADHESION MOLECULE 5"/>
    <property type="match status" value="1"/>
</dbReference>
<dbReference type="Gene3D" id="2.60.40.10">
    <property type="entry name" value="Immunoglobulins"/>
    <property type="match status" value="11"/>
</dbReference>
<dbReference type="EMBL" id="JBHFQA010000003">
    <property type="protein sequence ID" value="KAL2101561.1"/>
    <property type="molecule type" value="Genomic_DNA"/>
</dbReference>
<organism evidence="3 4">
    <name type="scientific">Coilia grayii</name>
    <name type="common">Gray's grenadier anchovy</name>
    <dbReference type="NCBI Taxonomy" id="363190"/>
    <lineage>
        <taxon>Eukaryota</taxon>
        <taxon>Metazoa</taxon>
        <taxon>Chordata</taxon>
        <taxon>Craniata</taxon>
        <taxon>Vertebrata</taxon>
        <taxon>Euteleostomi</taxon>
        <taxon>Actinopterygii</taxon>
        <taxon>Neopterygii</taxon>
        <taxon>Teleostei</taxon>
        <taxon>Clupei</taxon>
        <taxon>Clupeiformes</taxon>
        <taxon>Clupeoidei</taxon>
        <taxon>Engraulidae</taxon>
        <taxon>Coilinae</taxon>
        <taxon>Coilia</taxon>
    </lineage>
</organism>
<evidence type="ECO:0000259" key="2">
    <source>
        <dbReference type="PROSITE" id="PS50835"/>
    </source>
</evidence>
<dbReference type="Pfam" id="PF13927">
    <property type="entry name" value="Ig_3"/>
    <property type="match status" value="1"/>
</dbReference>
<proteinExistence type="predicted"/>